<dbReference type="GO" id="GO:0003677">
    <property type="term" value="F:DNA binding"/>
    <property type="evidence" value="ECO:0007669"/>
    <property type="project" value="UniProtKB-KW"/>
</dbReference>
<evidence type="ECO:0000256" key="1">
    <source>
        <dbReference type="ARBA" id="ARBA00010923"/>
    </source>
</evidence>
<evidence type="ECO:0000256" key="2">
    <source>
        <dbReference type="ARBA" id="ARBA00022747"/>
    </source>
</evidence>
<evidence type="ECO:0000313" key="6">
    <source>
        <dbReference type="Proteomes" id="UP000502508"/>
    </source>
</evidence>
<gene>
    <name evidence="5" type="ORF">Pflav_072990</name>
</gene>
<dbReference type="PANTHER" id="PTHR30408:SF13">
    <property type="entry name" value="TYPE I RESTRICTION ENZYME HINDI SPECIFICITY SUBUNIT"/>
    <property type="match status" value="1"/>
</dbReference>
<evidence type="ECO:0000313" key="5">
    <source>
        <dbReference type="EMBL" id="BCB80889.1"/>
    </source>
</evidence>
<dbReference type="KEGG" id="pfla:Pflav_072990"/>
<proteinExistence type="inferred from homology"/>
<dbReference type="REBASE" id="395900">
    <property type="entry name" value="S.Pfl107702ORF72980P"/>
</dbReference>
<comment type="similarity">
    <text evidence="1">Belongs to the type-I restriction system S methylase family.</text>
</comment>
<reference evidence="5 6" key="1">
    <citation type="submission" date="2020-03" db="EMBL/GenBank/DDBJ databases">
        <title>Whole genome shotgun sequence of Phytohabitans flavus NBRC 107702.</title>
        <authorList>
            <person name="Komaki H."/>
            <person name="Tamura T."/>
        </authorList>
    </citation>
    <scope>NUCLEOTIDE SEQUENCE [LARGE SCALE GENOMIC DNA]</scope>
    <source>
        <strain evidence="5 6">NBRC 107702</strain>
    </source>
</reference>
<protein>
    <recommendedName>
        <fullName evidence="4">Type I restriction modification DNA specificity domain-containing protein</fullName>
    </recommendedName>
</protein>
<dbReference type="PANTHER" id="PTHR30408">
    <property type="entry name" value="TYPE-1 RESTRICTION ENZYME ECOKI SPECIFICITY PROTEIN"/>
    <property type="match status" value="1"/>
</dbReference>
<dbReference type="InterPro" id="IPR000055">
    <property type="entry name" value="Restrct_endonuc_typeI_TRD"/>
</dbReference>
<dbReference type="Proteomes" id="UP000502508">
    <property type="component" value="Chromosome"/>
</dbReference>
<keyword evidence="6" id="KW-1185">Reference proteome</keyword>
<keyword evidence="3" id="KW-0238">DNA-binding</keyword>
<dbReference type="SUPFAM" id="SSF116734">
    <property type="entry name" value="DNA methylase specificity domain"/>
    <property type="match status" value="2"/>
</dbReference>
<evidence type="ECO:0000259" key="4">
    <source>
        <dbReference type="Pfam" id="PF01420"/>
    </source>
</evidence>
<dbReference type="InterPro" id="IPR044946">
    <property type="entry name" value="Restrct_endonuc_typeI_TRD_sf"/>
</dbReference>
<name>A0A6F8Y4D9_9ACTN</name>
<accession>A0A6F8Y4D9</accession>
<sequence>MTRLILDNLCSVIVDCAHKTAPLDEFGGYFAVGTPAMRGNVIDYSEARRISKSTFDDWTARLRPRVGDLLLAREAPVGPVVRIPPAENVAPGQRTVLLRPNPSVVDSRFLYYYLISPERQRELLAKASGSTVPHLNVADVRIFPMSGVPHLSKQHAIADVLGAFDDKIAANKHAIASARELSDVRFRRALQSYPARRTTLGELVDHGVLGLGDGYRTKRSEHGTPGPRILRAADVRDFRIFPDGAEYVSNDYRTRIGAKVSRSGDIVLTTKGTVGRVAIVPARMEEVVYSPQTCYFRIFKEDVVDFGYLAAWFNSRDLADQLAIVMHKSDMAPYVNLQDIRSLRAPLPEISVQRDEGSFQRSAIESIHALSSENDALAGARDELLPLLLAGRIGVRDAEKVVEEVV</sequence>
<dbReference type="RefSeq" id="WP_173040917.1">
    <property type="nucleotide sequence ID" value="NZ_AP022870.1"/>
</dbReference>
<organism evidence="5 6">
    <name type="scientific">Phytohabitans flavus</name>
    <dbReference type="NCBI Taxonomy" id="1076124"/>
    <lineage>
        <taxon>Bacteria</taxon>
        <taxon>Bacillati</taxon>
        <taxon>Actinomycetota</taxon>
        <taxon>Actinomycetes</taxon>
        <taxon>Micromonosporales</taxon>
        <taxon>Micromonosporaceae</taxon>
    </lineage>
</organism>
<dbReference type="AlphaFoldDB" id="A0A6F8Y4D9"/>
<dbReference type="Pfam" id="PF01420">
    <property type="entry name" value="Methylase_S"/>
    <property type="match status" value="1"/>
</dbReference>
<keyword evidence="2" id="KW-0680">Restriction system</keyword>
<dbReference type="InterPro" id="IPR052021">
    <property type="entry name" value="Type-I_RS_S_subunit"/>
</dbReference>
<reference evidence="5 6" key="2">
    <citation type="submission" date="2020-03" db="EMBL/GenBank/DDBJ databases">
        <authorList>
            <person name="Ichikawa N."/>
            <person name="Kimura A."/>
            <person name="Kitahashi Y."/>
            <person name="Uohara A."/>
        </authorList>
    </citation>
    <scope>NUCLEOTIDE SEQUENCE [LARGE SCALE GENOMIC DNA]</scope>
    <source>
        <strain evidence="5 6">NBRC 107702</strain>
    </source>
</reference>
<feature type="domain" description="Type I restriction modification DNA specificity" evidence="4">
    <location>
        <begin position="67"/>
        <end position="175"/>
    </location>
</feature>
<dbReference type="GO" id="GO:0009307">
    <property type="term" value="P:DNA restriction-modification system"/>
    <property type="evidence" value="ECO:0007669"/>
    <property type="project" value="UniProtKB-KW"/>
</dbReference>
<dbReference type="EMBL" id="AP022870">
    <property type="protein sequence ID" value="BCB80889.1"/>
    <property type="molecule type" value="Genomic_DNA"/>
</dbReference>
<evidence type="ECO:0000256" key="3">
    <source>
        <dbReference type="ARBA" id="ARBA00023125"/>
    </source>
</evidence>
<dbReference type="Gene3D" id="3.90.220.20">
    <property type="entry name" value="DNA methylase specificity domains"/>
    <property type="match status" value="2"/>
</dbReference>